<gene>
    <name evidence="3" type="ORF">CIMG_06662</name>
</gene>
<evidence type="ECO:0000313" key="4">
    <source>
        <dbReference type="Proteomes" id="UP000001261"/>
    </source>
</evidence>
<dbReference type="EMBL" id="GG704912">
    <property type="protein sequence ID" value="EAS31183.3"/>
    <property type="molecule type" value="Genomic_DNA"/>
</dbReference>
<protein>
    <submittedName>
        <fullName evidence="3">Uncharacterized protein</fullName>
    </submittedName>
</protein>
<dbReference type="VEuPathDB" id="FungiDB:CIMG_06662"/>
<keyword evidence="2" id="KW-1133">Transmembrane helix</keyword>
<evidence type="ECO:0000256" key="2">
    <source>
        <dbReference type="SAM" id="Phobius"/>
    </source>
</evidence>
<evidence type="ECO:0000256" key="1">
    <source>
        <dbReference type="SAM" id="MobiDB-lite"/>
    </source>
</evidence>
<keyword evidence="2" id="KW-0812">Transmembrane</keyword>
<keyword evidence="2" id="KW-0472">Membrane</keyword>
<dbReference type="AlphaFoldDB" id="J3K8M3"/>
<feature type="region of interest" description="Disordered" evidence="1">
    <location>
        <begin position="76"/>
        <end position="153"/>
    </location>
</feature>
<feature type="transmembrane region" description="Helical" evidence="2">
    <location>
        <begin position="26"/>
        <end position="48"/>
    </location>
</feature>
<dbReference type="OMA" id="ANRSHNS"/>
<dbReference type="OrthoDB" id="4199391at2759"/>
<keyword evidence="4" id="KW-1185">Reference proteome</keyword>
<dbReference type="Proteomes" id="UP000001261">
    <property type="component" value="Unassembled WGS sequence"/>
</dbReference>
<reference evidence="4" key="2">
    <citation type="journal article" date="2010" name="Genome Res.">
        <title>Population genomic sequencing of Coccidioides fungi reveals recent hybridization and transposon control.</title>
        <authorList>
            <person name="Neafsey D.E."/>
            <person name="Barker B.M."/>
            <person name="Sharpton T.J."/>
            <person name="Stajich J.E."/>
            <person name="Park D.J."/>
            <person name="Whiston E."/>
            <person name="Hung C.-Y."/>
            <person name="McMahan C."/>
            <person name="White J."/>
            <person name="Sykes S."/>
            <person name="Heiman D."/>
            <person name="Young S."/>
            <person name="Zeng Q."/>
            <person name="Abouelleil A."/>
            <person name="Aftuck L."/>
            <person name="Bessette D."/>
            <person name="Brown A."/>
            <person name="FitzGerald M."/>
            <person name="Lui A."/>
            <person name="Macdonald J.P."/>
            <person name="Priest M."/>
            <person name="Orbach M.J."/>
            <person name="Galgiani J.N."/>
            <person name="Kirkland T.N."/>
            <person name="Cole G.T."/>
            <person name="Birren B.W."/>
            <person name="Henn M.R."/>
            <person name="Taylor J.W."/>
            <person name="Rounsley S.D."/>
        </authorList>
    </citation>
    <scope>GENOME REANNOTATION</scope>
    <source>
        <strain evidence="4">RS</strain>
    </source>
</reference>
<name>J3K8M3_COCIM</name>
<sequence length="205" mass="23198">MATTSINGSVSHQPSDKQASPLRSSAFLADLIPILIVLIYAFAITCYFHDGIISSCRGTILRRWRRRTGTARKRGYVSVANDDGEEEEEEEGGEEANRSHNSQFAQLRHKHADEEATIELQDAKPAKKGKKKKKNRPKSLVLRGYTPLPSCPEDLDHGEETEMETRMHRVHQGLEQRWERASDVLRLSRYFDAAYSSTLEALVTT</sequence>
<feature type="compositionally biased region" description="Basic residues" evidence="1">
    <location>
        <begin position="126"/>
        <end position="137"/>
    </location>
</feature>
<reference evidence="4" key="1">
    <citation type="journal article" date="2009" name="Genome Res.">
        <title>Comparative genomic analyses of the human fungal pathogens Coccidioides and their relatives.</title>
        <authorList>
            <person name="Sharpton T.J."/>
            <person name="Stajich J.E."/>
            <person name="Rounsley S.D."/>
            <person name="Gardner M.J."/>
            <person name="Wortman J.R."/>
            <person name="Jordar V.S."/>
            <person name="Maiti R."/>
            <person name="Kodira C.D."/>
            <person name="Neafsey D.E."/>
            <person name="Zeng Q."/>
            <person name="Hung C.-Y."/>
            <person name="McMahan C."/>
            <person name="Muszewska A."/>
            <person name="Grynberg M."/>
            <person name="Mandel M.A."/>
            <person name="Kellner E.M."/>
            <person name="Barker B.M."/>
            <person name="Galgiani J.N."/>
            <person name="Orbach M.J."/>
            <person name="Kirkland T.N."/>
            <person name="Cole G.T."/>
            <person name="Henn M.R."/>
            <person name="Birren B.W."/>
            <person name="Taylor J.W."/>
        </authorList>
    </citation>
    <scope>NUCLEOTIDE SEQUENCE [LARGE SCALE GENOMIC DNA]</scope>
    <source>
        <strain evidence="4">RS</strain>
    </source>
</reference>
<proteinExistence type="predicted"/>
<dbReference type="RefSeq" id="XP_001242766.2">
    <property type="nucleotide sequence ID" value="XM_001242765.2"/>
</dbReference>
<dbReference type="InParanoid" id="J3K8M3"/>
<dbReference type="KEGG" id="cim:CIMG_06662"/>
<accession>J3K8M3</accession>
<dbReference type="GeneID" id="4561017"/>
<feature type="compositionally biased region" description="Acidic residues" evidence="1">
    <location>
        <begin position="82"/>
        <end position="94"/>
    </location>
</feature>
<evidence type="ECO:0000313" key="3">
    <source>
        <dbReference type="EMBL" id="EAS31183.3"/>
    </source>
</evidence>
<organism evidence="3 4">
    <name type="scientific">Coccidioides immitis (strain RS)</name>
    <name type="common">Valley fever fungus</name>
    <dbReference type="NCBI Taxonomy" id="246410"/>
    <lineage>
        <taxon>Eukaryota</taxon>
        <taxon>Fungi</taxon>
        <taxon>Dikarya</taxon>
        <taxon>Ascomycota</taxon>
        <taxon>Pezizomycotina</taxon>
        <taxon>Eurotiomycetes</taxon>
        <taxon>Eurotiomycetidae</taxon>
        <taxon>Onygenales</taxon>
        <taxon>Onygenaceae</taxon>
        <taxon>Coccidioides</taxon>
    </lineage>
</organism>